<dbReference type="AlphaFoldDB" id="B3PHZ6"/>
<dbReference type="EMBL" id="CP000934">
    <property type="protein sequence ID" value="ACE83034.1"/>
    <property type="molecule type" value="Genomic_DNA"/>
</dbReference>
<dbReference type="Proteomes" id="UP000001036">
    <property type="component" value="Chromosome"/>
</dbReference>
<keyword evidence="3" id="KW-1185">Reference proteome</keyword>
<dbReference type="STRING" id="498211.CJA_3739"/>
<evidence type="ECO:0000313" key="3">
    <source>
        <dbReference type="Proteomes" id="UP000001036"/>
    </source>
</evidence>
<name>B3PHZ6_CELJU</name>
<dbReference type="InterPro" id="IPR001387">
    <property type="entry name" value="Cro/C1-type_HTH"/>
</dbReference>
<dbReference type="HOGENOM" id="CLU_153788_4_2_6"/>
<organism evidence="2 3">
    <name type="scientific">Cellvibrio japonicus (strain Ueda107)</name>
    <name type="common">Pseudomonas fluorescens subsp. cellulosa</name>
    <dbReference type="NCBI Taxonomy" id="498211"/>
    <lineage>
        <taxon>Bacteria</taxon>
        <taxon>Pseudomonadati</taxon>
        <taxon>Pseudomonadota</taxon>
        <taxon>Gammaproteobacteria</taxon>
        <taxon>Cellvibrionales</taxon>
        <taxon>Cellvibrionaceae</taxon>
        <taxon>Cellvibrio</taxon>
    </lineage>
</organism>
<sequence>MVSKISYIGSIIDKILSIIEFMDLLALHTPSDVQLALAAFVRARRKALKWSRDELAARSTVPAPTIKRFELTGEISLRQLLLLWQCLDDLGRLAALCERPNVPVPRTIEEVLQS</sequence>
<evidence type="ECO:0000313" key="2">
    <source>
        <dbReference type="EMBL" id="ACE83034.1"/>
    </source>
</evidence>
<dbReference type="Gene3D" id="1.10.260.40">
    <property type="entry name" value="lambda repressor-like DNA-binding domains"/>
    <property type="match status" value="1"/>
</dbReference>
<feature type="domain" description="HTH cro/C1-type" evidence="1">
    <location>
        <begin position="41"/>
        <end position="70"/>
    </location>
</feature>
<reference evidence="2 3" key="1">
    <citation type="journal article" date="2008" name="J. Bacteriol.">
        <title>Insights into plant cell wall degradation from the genome sequence of the soil bacterium Cellvibrio japonicus.</title>
        <authorList>
            <person name="Deboy R.T."/>
            <person name="Mongodin E.F."/>
            <person name="Fouts D.E."/>
            <person name="Tailford L.E."/>
            <person name="Khouri H."/>
            <person name="Emerson J.B."/>
            <person name="Mohamoud Y."/>
            <person name="Watkins K."/>
            <person name="Henrissat B."/>
            <person name="Gilbert H.J."/>
            <person name="Nelson K.E."/>
        </authorList>
    </citation>
    <scope>NUCLEOTIDE SEQUENCE [LARGE SCALE GENOMIC DNA]</scope>
    <source>
        <strain evidence="2 3">Ueda107</strain>
    </source>
</reference>
<dbReference type="InterPro" id="IPR010982">
    <property type="entry name" value="Lambda_DNA-bd_dom_sf"/>
</dbReference>
<gene>
    <name evidence="2" type="ordered locus">CJA_3739</name>
</gene>
<dbReference type="SUPFAM" id="SSF47413">
    <property type="entry name" value="lambda repressor-like DNA-binding domains"/>
    <property type="match status" value="1"/>
</dbReference>
<dbReference type="PROSITE" id="PS50943">
    <property type="entry name" value="HTH_CROC1"/>
    <property type="match status" value="1"/>
</dbReference>
<dbReference type="KEGG" id="cja:CJA_3739"/>
<proteinExistence type="predicted"/>
<accession>B3PHZ6</accession>
<evidence type="ECO:0000259" key="1">
    <source>
        <dbReference type="PROSITE" id="PS50943"/>
    </source>
</evidence>
<dbReference type="GO" id="GO:0003677">
    <property type="term" value="F:DNA binding"/>
    <property type="evidence" value="ECO:0007669"/>
    <property type="project" value="InterPro"/>
</dbReference>
<dbReference type="eggNOG" id="COG1396">
    <property type="taxonomic scope" value="Bacteria"/>
</dbReference>
<protein>
    <submittedName>
        <fullName evidence="2">Transcriptional regulator</fullName>
    </submittedName>
</protein>